<sequence length="324" mass="37823">MPAVLTGEAAPTAPRLLQEPIRVMVGFELDQITTVDQQAENFGVVGNIWMRWTDPALAFSPDECNCQFKVYRSVEEFVSAEGQRWPEFTLFNQQERRWTQNQIIVVRPDGTVTYYERFWTLLQAPDFNFRQYPFDTQDFYVRIDSLYPEEFYVYVPWEEKTTVGGQLGEEEWYITDYNANVTSIQINTQNSRYSFYFEAARHLTFYVLRILLPILIIILLTYVTFLLKDYGKRADVASANLLLFIAFNFTIAGDLPRLGYLTFLDSILVTTFVVTGITVAYNLYLKWLATERQKEIAEKIDRVMVWLYPATYIGALILIALFFP</sequence>
<keyword evidence="4" id="KW-1185">Reference proteome</keyword>
<dbReference type="InterPro" id="IPR006202">
    <property type="entry name" value="Neur_chan_lig-bd"/>
</dbReference>
<evidence type="ECO:0000259" key="2">
    <source>
        <dbReference type="Pfam" id="PF02931"/>
    </source>
</evidence>
<evidence type="ECO:0000256" key="1">
    <source>
        <dbReference type="SAM" id="Phobius"/>
    </source>
</evidence>
<feature type="transmembrane region" description="Helical" evidence="1">
    <location>
        <begin position="206"/>
        <end position="227"/>
    </location>
</feature>
<accession>A0A498H2U4</accession>
<organism evidence="3 4">
    <name type="scientific">Methanoculleus taiwanensis</name>
    <dbReference type="NCBI Taxonomy" id="1550565"/>
    <lineage>
        <taxon>Archaea</taxon>
        <taxon>Methanobacteriati</taxon>
        <taxon>Methanobacteriota</taxon>
        <taxon>Stenosarchaea group</taxon>
        <taxon>Methanomicrobia</taxon>
        <taxon>Methanomicrobiales</taxon>
        <taxon>Methanomicrobiaceae</taxon>
        <taxon>Methanoculleus</taxon>
    </lineage>
</organism>
<comment type="caution">
    <text evidence="3">The sequence shown here is derived from an EMBL/GenBank/DDBJ whole genome shotgun (WGS) entry which is preliminary data.</text>
</comment>
<dbReference type="GO" id="GO:0005230">
    <property type="term" value="F:extracellular ligand-gated monoatomic ion channel activity"/>
    <property type="evidence" value="ECO:0007669"/>
    <property type="project" value="InterPro"/>
</dbReference>
<dbReference type="GO" id="GO:0016020">
    <property type="term" value="C:membrane"/>
    <property type="evidence" value="ECO:0007669"/>
    <property type="project" value="InterPro"/>
</dbReference>
<keyword evidence="1" id="KW-0472">Membrane</keyword>
<reference evidence="3 4" key="1">
    <citation type="journal article" date="2015" name="Int. J. Syst. Evol. Microbiol.">
        <title>Methanoculleus taiwanensis sp. nov., a methanogen isolated from deep marine sediment at the deformation front area near Taiwan.</title>
        <authorList>
            <person name="Weng C.Y."/>
            <person name="Chen S.C."/>
            <person name="Lai M.C."/>
            <person name="Wu S.Y."/>
            <person name="Lin S."/>
            <person name="Yang T.F."/>
            <person name="Chen P.C."/>
        </authorList>
    </citation>
    <scope>NUCLEOTIDE SEQUENCE [LARGE SCALE GENOMIC DNA]</scope>
    <source>
        <strain evidence="3 4">CYW4</strain>
    </source>
</reference>
<keyword evidence="1" id="KW-0812">Transmembrane</keyword>
<dbReference type="Gene3D" id="1.20.58.390">
    <property type="entry name" value="Neurotransmitter-gated ion-channel transmembrane domain"/>
    <property type="match status" value="1"/>
</dbReference>
<name>A0A498H2U4_9EURY</name>
<feature type="transmembrane region" description="Helical" evidence="1">
    <location>
        <begin position="258"/>
        <end position="284"/>
    </location>
</feature>
<dbReference type="PANTHER" id="PTHR18945">
    <property type="entry name" value="NEUROTRANSMITTER GATED ION CHANNEL"/>
    <property type="match status" value="1"/>
</dbReference>
<feature type="transmembrane region" description="Helical" evidence="1">
    <location>
        <begin position="305"/>
        <end position="323"/>
    </location>
</feature>
<dbReference type="InterPro" id="IPR036734">
    <property type="entry name" value="Neur_chan_lig-bd_sf"/>
</dbReference>
<dbReference type="CDD" id="cd18988">
    <property type="entry name" value="LGIC_ECD_bact"/>
    <property type="match status" value="1"/>
</dbReference>
<proteinExistence type="predicted"/>
<evidence type="ECO:0000313" key="3">
    <source>
        <dbReference type="EMBL" id="RXE57411.1"/>
    </source>
</evidence>
<keyword evidence="1" id="KW-1133">Transmembrane helix</keyword>
<dbReference type="AlphaFoldDB" id="A0A498H2U4"/>
<dbReference type="InterPro" id="IPR006201">
    <property type="entry name" value="Neur_channel"/>
</dbReference>
<dbReference type="InterPro" id="IPR038050">
    <property type="entry name" value="Neuro_actylchol_rec"/>
</dbReference>
<feature type="transmembrane region" description="Helical" evidence="1">
    <location>
        <begin position="234"/>
        <end position="252"/>
    </location>
</feature>
<dbReference type="SUPFAM" id="SSF63712">
    <property type="entry name" value="Nicotinic receptor ligand binding domain-like"/>
    <property type="match status" value="1"/>
</dbReference>
<dbReference type="Gene3D" id="2.70.170.10">
    <property type="entry name" value="Neurotransmitter-gated ion-channel ligand-binding domain"/>
    <property type="match status" value="1"/>
</dbReference>
<feature type="domain" description="Neurotransmitter-gated ion-channel ligand-binding" evidence="2">
    <location>
        <begin position="18"/>
        <end position="196"/>
    </location>
</feature>
<dbReference type="EMBL" id="LHQS01000001">
    <property type="protein sequence ID" value="RXE57411.1"/>
    <property type="molecule type" value="Genomic_DNA"/>
</dbReference>
<dbReference type="Proteomes" id="UP000290932">
    <property type="component" value="Unassembled WGS sequence"/>
</dbReference>
<gene>
    <name evidence="3" type="ORF">ABH15_00915</name>
</gene>
<dbReference type="Pfam" id="PF02931">
    <property type="entry name" value="Neur_chan_LBD"/>
    <property type="match status" value="1"/>
</dbReference>
<dbReference type="GO" id="GO:0004888">
    <property type="term" value="F:transmembrane signaling receptor activity"/>
    <property type="evidence" value="ECO:0007669"/>
    <property type="project" value="InterPro"/>
</dbReference>
<evidence type="ECO:0000313" key="4">
    <source>
        <dbReference type="Proteomes" id="UP000290932"/>
    </source>
</evidence>
<protein>
    <recommendedName>
        <fullName evidence="2">Neurotransmitter-gated ion-channel ligand-binding domain-containing protein</fullName>
    </recommendedName>
</protein>